<accession>A0A5E8H2F8</accession>
<reference evidence="1 2" key="2">
    <citation type="submission" date="2013-04" db="EMBL/GenBank/DDBJ databases">
        <authorList>
            <person name="Fiebig A."/>
            <person name="Pradella S."/>
            <person name="Wagner-Doebler I."/>
        </authorList>
    </citation>
    <scope>NUCLEOTIDE SEQUENCE [LARGE SCALE GENOMIC DNA]</scope>
    <source>
        <strain evidence="2">DSM 17067 / NCIMB 14079 / DFL-11</strain>
    </source>
</reference>
<dbReference type="AlphaFoldDB" id="A0A5E8H2F8"/>
<comment type="caution">
    <text evidence="1">The sequence shown here is derived from an EMBL/GenBank/DDBJ whole genome shotgun (WGS) entry which is preliminary data.</text>
</comment>
<reference evidence="1 2" key="1">
    <citation type="submission" date="2008-01" db="EMBL/GenBank/DDBJ databases">
        <authorList>
            <person name="Wagner-Dobler I."/>
            <person name="Ferriera S."/>
            <person name="Johnson J."/>
            <person name="Kravitz S."/>
            <person name="Beeson K."/>
            <person name="Sutton G."/>
            <person name="Rogers Y.-H."/>
            <person name="Friedman R."/>
            <person name="Frazier M."/>
            <person name="Venter J.C."/>
        </authorList>
    </citation>
    <scope>NUCLEOTIDE SEQUENCE [LARGE SCALE GENOMIC DNA]</scope>
    <source>
        <strain evidence="2">DSM 17067 / NCIMB 14079 / DFL-11</strain>
    </source>
</reference>
<name>A0A5E8H2F8_ROSAD</name>
<evidence type="ECO:0000313" key="2">
    <source>
        <dbReference type="Proteomes" id="UP000004703"/>
    </source>
</evidence>
<organism evidence="1 2">
    <name type="scientific">Roseibium alexandrii (strain DSM 17067 / NCIMB 14079 / DFL-11)</name>
    <name type="common">Labrenzia alexandrii</name>
    <dbReference type="NCBI Taxonomy" id="244592"/>
    <lineage>
        <taxon>Bacteria</taxon>
        <taxon>Pseudomonadati</taxon>
        <taxon>Pseudomonadota</taxon>
        <taxon>Alphaproteobacteria</taxon>
        <taxon>Hyphomicrobiales</taxon>
        <taxon>Stappiaceae</taxon>
        <taxon>Roseibium</taxon>
    </lineage>
</organism>
<dbReference type="Proteomes" id="UP000004703">
    <property type="component" value="Chromosome"/>
</dbReference>
<dbReference type="EMBL" id="ACCU02000003">
    <property type="protein sequence ID" value="EEE46778.2"/>
    <property type="molecule type" value="Genomic_DNA"/>
</dbReference>
<dbReference type="RefSeq" id="WP_040451957.1">
    <property type="nucleotide sequence ID" value="NZ_CM011002.1"/>
</dbReference>
<protein>
    <submittedName>
        <fullName evidence="1">Uncharacterized protein</fullName>
    </submittedName>
</protein>
<gene>
    <name evidence="1" type="ORF">SADFL11_4067</name>
</gene>
<evidence type="ECO:0000313" key="1">
    <source>
        <dbReference type="EMBL" id="EEE46778.2"/>
    </source>
</evidence>
<proteinExistence type="predicted"/>
<sequence>MQALRNILANMVEQLENWALGLDGSALGLSALLLLAMFLLRNSLTGAAVWLLAFVCRHIRISLNEVVTCAIRPAIQALVLRIPDHDRHSGEIRKR</sequence>